<dbReference type="InterPro" id="IPR027197">
    <property type="entry name" value="SLC43A3"/>
</dbReference>
<name>A0A183A9A1_9TREM</name>
<dbReference type="InterPro" id="IPR011701">
    <property type="entry name" value="MFS"/>
</dbReference>
<keyword evidence="1" id="KW-0812">Transmembrane</keyword>
<reference evidence="2 3" key="2">
    <citation type="submission" date="2018-11" db="EMBL/GenBank/DDBJ databases">
        <authorList>
            <consortium name="Pathogen Informatics"/>
        </authorList>
    </citation>
    <scope>NUCLEOTIDE SEQUENCE [LARGE SCALE GENOMIC DNA]</scope>
    <source>
        <strain evidence="2 3">Egypt</strain>
    </source>
</reference>
<gene>
    <name evidence="2" type="ORF">ECPE_LOCUS3536</name>
</gene>
<feature type="transmembrane region" description="Helical" evidence="1">
    <location>
        <begin position="65"/>
        <end position="88"/>
    </location>
</feature>
<dbReference type="GO" id="GO:0022857">
    <property type="term" value="F:transmembrane transporter activity"/>
    <property type="evidence" value="ECO:0007669"/>
    <property type="project" value="InterPro"/>
</dbReference>
<evidence type="ECO:0000256" key="1">
    <source>
        <dbReference type="SAM" id="Phobius"/>
    </source>
</evidence>
<feature type="transmembrane region" description="Helical" evidence="1">
    <location>
        <begin position="20"/>
        <end position="41"/>
    </location>
</feature>
<organism evidence="4">
    <name type="scientific">Echinostoma caproni</name>
    <dbReference type="NCBI Taxonomy" id="27848"/>
    <lineage>
        <taxon>Eukaryota</taxon>
        <taxon>Metazoa</taxon>
        <taxon>Spiralia</taxon>
        <taxon>Lophotrochozoa</taxon>
        <taxon>Platyhelminthes</taxon>
        <taxon>Trematoda</taxon>
        <taxon>Digenea</taxon>
        <taxon>Plagiorchiida</taxon>
        <taxon>Echinostomata</taxon>
        <taxon>Echinostomatoidea</taxon>
        <taxon>Echinostomatidae</taxon>
        <taxon>Echinostoma</taxon>
    </lineage>
</organism>
<protein>
    <submittedName>
        <fullName evidence="4">MFS domain-containing protein</fullName>
    </submittedName>
</protein>
<keyword evidence="3" id="KW-1185">Reference proteome</keyword>
<dbReference type="AlphaFoldDB" id="A0A183A9A1"/>
<dbReference type="Proteomes" id="UP000272942">
    <property type="component" value="Unassembled WGS sequence"/>
</dbReference>
<sequence>MNRTRLDTCFRSRSRRWITIVLGIIEIFWFSGYFYGFNALIKPYQSLGVFDWFCSGTDCTKQEKMFSYAFIVASVFQLCLIPCTGLMLDRVGLRATKLFAVALMFCGGMMYAFTSRPSSVLLFFSGPLVSLGSLSSMLCNYTINAMFPRFEAIVIALISGAYDSSSAIPFIIVKAMSVMSLQTSFIILACVGLAYGIIFALIFLTQYAPEMGQVWKPKPDESDSFPKQSKEQEIESFRMISNDNKLYLDEKIGCVKCRNAMGSIEATDLLIYCSPHWGLYLIVPAVLFAA</sequence>
<dbReference type="InterPro" id="IPR036259">
    <property type="entry name" value="MFS_trans_sf"/>
</dbReference>
<dbReference type="PANTHER" id="PTHR20765:SF1">
    <property type="entry name" value="EQUILIBRATIVE NUCLEOBASE TRANSPORTER 1"/>
    <property type="match status" value="1"/>
</dbReference>
<accession>A0A183A9A1</accession>
<feature type="transmembrane region" description="Helical" evidence="1">
    <location>
        <begin position="95"/>
        <end position="114"/>
    </location>
</feature>
<dbReference type="PANTHER" id="PTHR20765">
    <property type="entry name" value="SOLUTE CARRIER FAMILY 43 MEMBER 3-RELATED"/>
    <property type="match status" value="1"/>
</dbReference>
<feature type="transmembrane region" description="Helical" evidence="1">
    <location>
        <begin position="185"/>
        <end position="208"/>
    </location>
</feature>
<dbReference type="SUPFAM" id="SSF103473">
    <property type="entry name" value="MFS general substrate transporter"/>
    <property type="match status" value="1"/>
</dbReference>
<keyword evidence="1" id="KW-0472">Membrane</keyword>
<dbReference type="OrthoDB" id="330047at2759"/>
<dbReference type="EMBL" id="UZAN01040475">
    <property type="protein sequence ID" value="VDP69792.1"/>
    <property type="molecule type" value="Genomic_DNA"/>
</dbReference>
<evidence type="ECO:0000313" key="2">
    <source>
        <dbReference type="EMBL" id="VDP69792.1"/>
    </source>
</evidence>
<evidence type="ECO:0000313" key="4">
    <source>
        <dbReference type="WBParaSite" id="ECPE_0000353901-mRNA-1"/>
    </source>
</evidence>
<keyword evidence="1" id="KW-1133">Transmembrane helix</keyword>
<dbReference type="Pfam" id="PF07690">
    <property type="entry name" value="MFS_1"/>
    <property type="match status" value="1"/>
</dbReference>
<feature type="transmembrane region" description="Helical" evidence="1">
    <location>
        <begin position="153"/>
        <end position="173"/>
    </location>
</feature>
<evidence type="ECO:0000313" key="3">
    <source>
        <dbReference type="Proteomes" id="UP000272942"/>
    </source>
</evidence>
<proteinExistence type="predicted"/>
<reference evidence="4" key="1">
    <citation type="submission" date="2016-06" db="UniProtKB">
        <authorList>
            <consortium name="WormBaseParasite"/>
        </authorList>
    </citation>
    <scope>IDENTIFICATION</scope>
</reference>
<feature type="transmembrane region" description="Helical" evidence="1">
    <location>
        <begin position="120"/>
        <end position="141"/>
    </location>
</feature>
<dbReference type="Gene3D" id="1.20.1250.20">
    <property type="entry name" value="MFS general substrate transporter like domains"/>
    <property type="match status" value="1"/>
</dbReference>
<dbReference type="WBParaSite" id="ECPE_0000353901-mRNA-1">
    <property type="protein sequence ID" value="ECPE_0000353901-mRNA-1"/>
    <property type="gene ID" value="ECPE_0000353901"/>
</dbReference>